<evidence type="ECO:0000256" key="3">
    <source>
        <dbReference type="ARBA" id="ARBA00022490"/>
    </source>
</evidence>
<evidence type="ECO:0000256" key="1">
    <source>
        <dbReference type="ARBA" id="ARBA00004514"/>
    </source>
</evidence>
<keyword evidence="5" id="KW-0648">Protein biosynthesis</keyword>
<feature type="region of interest" description="Disordered" evidence="10">
    <location>
        <begin position="1"/>
        <end position="34"/>
    </location>
</feature>
<evidence type="ECO:0000256" key="4">
    <source>
        <dbReference type="ARBA" id="ARBA00022540"/>
    </source>
</evidence>
<sequence length="396" mass="44367">MQQGKGEQGNNQQGKGQPAKGKKGPEIEEQPPEQKNKLFAHLEPYNKPNSLSFQSMINDDIHPAVMGLGLKICNKEIQGANARCDAMLDALELVIKDFSSNDYKVLDTKITSNSNFLGSFRPLSIGMKNALKHIKQSIFDSTNLNPQKAKQCILHQLKRYRESKIIAADKEISLLASQKIQDDDVILIFSSSSVVNKIVIEAHQSRKKKFKIIVADSPPLFEGKSVLKKFGCLGIQCSYVLLTGVSYIMKHVKKVFLGAHAMFSNGSILGRAGSSLIAMLAHSNDIPVLVACETYKFDEKVQIDSICYNELQDPELLLKDYKMFVGEERKEEKRRVPHNLKLLNLAYDVTPMKFVNMVITEIGLIPPTSVPAVIRESEKKAAEDRLNWRTEVYDSD</sequence>
<comment type="similarity">
    <text evidence="2 9">Belongs to the eIF-2B alpha/beta/delta subunits family.</text>
</comment>
<dbReference type="GO" id="GO:0005829">
    <property type="term" value="C:cytosol"/>
    <property type="evidence" value="ECO:0007669"/>
    <property type="project" value="UniProtKB-SubCell"/>
</dbReference>
<dbReference type="GO" id="GO:0003743">
    <property type="term" value="F:translation initiation factor activity"/>
    <property type="evidence" value="ECO:0007669"/>
    <property type="project" value="UniProtKB-KW"/>
</dbReference>
<protein>
    <recommendedName>
        <fullName evidence="6">Translation initiation factor eIF2B subunit delta</fullName>
    </recommendedName>
    <alternativeName>
        <fullName evidence="7">eIF2B GDP-GTP exchange factor subunit delta</fullName>
    </alternativeName>
</protein>
<accession>A0A6B2L408</accession>
<evidence type="ECO:0000256" key="9">
    <source>
        <dbReference type="RuleBase" id="RU003814"/>
    </source>
</evidence>
<evidence type="ECO:0000256" key="10">
    <source>
        <dbReference type="SAM" id="MobiDB-lite"/>
    </source>
</evidence>
<dbReference type="AlphaFoldDB" id="A0A6B2L408"/>
<dbReference type="InterPro" id="IPR042529">
    <property type="entry name" value="IF_2B-like_C"/>
</dbReference>
<dbReference type="Gene3D" id="3.40.50.10470">
    <property type="entry name" value="Translation initiation factor eif-2b, domain 2"/>
    <property type="match status" value="1"/>
</dbReference>
<evidence type="ECO:0000313" key="11">
    <source>
        <dbReference type="EMBL" id="NDV31722.1"/>
    </source>
</evidence>
<reference evidence="11" key="1">
    <citation type="journal article" date="2020" name="J. Eukaryot. Microbiol.">
        <title>De novo Sequencing, Assembly and Annotation of the Transcriptome for the Free-Living Testate Amoeba Arcella intermedia.</title>
        <authorList>
            <person name="Ribeiro G.M."/>
            <person name="Porfirio-Sousa A.L."/>
            <person name="Maurer-Alcala X.X."/>
            <person name="Katz L.A."/>
            <person name="Lahr D.J.G."/>
        </authorList>
    </citation>
    <scope>NUCLEOTIDE SEQUENCE</scope>
</reference>
<evidence type="ECO:0000256" key="2">
    <source>
        <dbReference type="ARBA" id="ARBA00007251"/>
    </source>
</evidence>
<organism evidence="11">
    <name type="scientific">Arcella intermedia</name>
    <dbReference type="NCBI Taxonomy" id="1963864"/>
    <lineage>
        <taxon>Eukaryota</taxon>
        <taxon>Amoebozoa</taxon>
        <taxon>Tubulinea</taxon>
        <taxon>Elardia</taxon>
        <taxon>Arcellinida</taxon>
        <taxon>Sphaerothecina</taxon>
        <taxon>Arcellidae</taxon>
        <taxon>Arcella</taxon>
    </lineage>
</organism>
<dbReference type="PANTHER" id="PTHR10233:SF14">
    <property type="entry name" value="TRANSLATION INITIATION FACTOR EIF-2B SUBUNIT DELTA"/>
    <property type="match status" value="1"/>
</dbReference>
<evidence type="ECO:0000256" key="5">
    <source>
        <dbReference type="ARBA" id="ARBA00022917"/>
    </source>
</evidence>
<dbReference type="InterPro" id="IPR000649">
    <property type="entry name" value="IF-2B-related"/>
</dbReference>
<dbReference type="Pfam" id="PF01008">
    <property type="entry name" value="IF-2B"/>
    <property type="match status" value="1"/>
</dbReference>
<keyword evidence="4" id="KW-0396">Initiation factor</keyword>
<proteinExistence type="inferred from homology"/>
<comment type="subunit">
    <text evidence="8">Component of the translation initiation factor 2B (eIF2B) complex which is a heterodecamer of two sets of five different subunits: alpha, beta, gamma, delta and epsilon. Subunits alpha, beta and delta comprise a regulatory subcomplex and subunits epsilon and gamma comprise a catalytic subcomplex. Within the complex, the hexameric regulatory complex resides at the center, with the two heterodimeric catalytic subcomplexes bound on opposite sides.</text>
</comment>
<evidence type="ECO:0000256" key="6">
    <source>
        <dbReference type="ARBA" id="ARBA00044147"/>
    </source>
</evidence>
<evidence type="ECO:0000256" key="8">
    <source>
        <dbReference type="ARBA" id="ARBA00046432"/>
    </source>
</evidence>
<dbReference type="EMBL" id="GIBP01002753">
    <property type="protein sequence ID" value="NDV31722.1"/>
    <property type="molecule type" value="Transcribed_RNA"/>
</dbReference>
<feature type="compositionally biased region" description="Low complexity" evidence="10">
    <location>
        <begin position="1"/>
        <end position="19"/>
    </location>
</feature>
<evidence type="ECO:0000256" key="7">
    <source>
        <dbReference type="ARBA" id="ARBA00044356"/>
    </source>
</evidence>
<name>A0A6B2L408_9EUKA</name>
<dbReference type="InterPro" id="IPR037171">
    <property type="entry name" value="NagB/RpiA_transferase-like"/>
</dbReference>
<dbReference type="SUPFAM" id="SSF100950">
    <property type="entry name" value="NagB/RpiA/CoA transferase-like"/>
    <property type="match status" value="1"/>
</dbReference>
<comment type="subcellular location">
    <subcellularLocation>
        <location evidence="1">Cytoplasm</location>
        <location evidence="1">Cytosol</location>
    </subcellularLocation>
</comment>
<dbReference type="PANTHER" id="PTHR10233">
    <property type="entry name" value="TRANSLATION INITIATION FACTOR EIF-2B"/>
    <property type="match status" value="1"/>
</dbReference>
<keyword evidence="3" id="KW-0963">Cytoplasm</keyword>